<dbReference type="EMBL" id="CP012109">
    <property type="protein sequence ID" value="AKQ64104.1"/>
    <property type="molecule type" value="Genomic_DNA"/>
</dbReference>
<dbReference type="PATRIC" id="fig|1297742.4.peg.1030"/>
<reference evidence="2 3" key="1">
    <citation type="journal article" date="2016" name="PLoS ONE">
        <title>Complete Genome Sequence and Comparative Genomics of a Novel Myxobacterium Myxococcus hansupus.</title>
        <authorList>
            <person name="Sharma G."/>
            <person name="Narwani T."/>
            <person name="Subramanian S."/>
        </authorList>
    </citation>
    <scope>NUCLEOTIDE SEQUENCE [LARGE SCALE GENOMIC DNA]</scope>
    <source>
        <strain evidence="3">mixupus</strain>
    </source>
</reference>
<dbReference type="InterPro" id="IPR018114">
    <property type="entry name" value="TRYPSIN_HIS"/>
</dbReference>
<gene>
    <name evidence="2" type="ORF">A176_001016</name>
</gene>
<feature type="domain" description="Peptidase S1" evidence="1">
    <location>
        <begin position="19"/>
        <end position="200"/>
    </location>
</feature>
<dbReference type="STRING" id="1297742.A176_001016"/>
<evidence type="ECO:0000313" key="2">
    <source>
        <dbReference type="EMBL" id="AKQ64104.1"/>
    </source>
</evidence>
<dbReference type="GO" id="GO:0004252">
    <property type="term" value="F:serine-type endopeptidase activity"/>
    <property type="evidence" value="ECO:0007669"/>
    <property type="project" value="InterPro"/>
</dbReference>
<dbReference type="SUPFAM" id="SSF50494">
    <property type="entry name" value="Trypsin-like serine proteases"/>
    <property type="match status" value="1"/>
</dbReference>
<dbReference type="PROSITE" id="PS00134">
    <property type="entry name" value="TRYPSIN_HIS"/>
    <property type="match status" value="1"/>
</dbReference>
<organism evidence="2 3">
    <name type="scientific">Pseudomyxococcus hansupus</name>
    <dbReference type="NCBI Taxonomy" id="1297742"/>
    <lineage>
        <taxon>Bacteria</taxon>
        <taxon>Pseudomonadati</taxon>
        <taxon>Myxococcota</taxon>
        <taxon>Myxococcia</taxon>
        <taxon>Myxococcales</taxon>
        <taxon>Cystobacterineae</taxon>
        <taxon>Myxococcaceae</taxon>
        <taxon>Pseudomyxococcus</taxon>
    </lineage>
</organism>
<dbReference type="AlphaFoldDB" id="A0A0H4WMX0"/>
<dbReference type="KEGG" id="mym:A176_001016"/>
<evidence type="ECO:0000259" key="1">
    <source>
        <dbReference type="SMART" id="SM00020"/>
    </source>
</evidence>
<dbReference type="eggNOG" id="COG0265">
    <property type="taxonomic scope" value="Bacteria"/>
</dbReference>
<dbReference type="Proteomes" id="UP000009026">
    <property type="component" value="Chromosome"/>
</dbReference>
<dbReference type="GO" id="GO:0006508">
    <property type="term" value="P:proteolysis"/>
    <property type="evidence" value="ECO:0007669"/>
    <property type="project" value="InterPro"/>
</dbReference>
<keyword evidence="3" id="KW-1185">Reference proteome</keyword>
<sequence length="209" mass="21627">MVGVGAAVLSACQTSDETRLALEDVAAATVTLEPGHCAGVVVEDGRHVLTAAHCVQPQDRRVTLSLLDGSQLEGGYVHVDRGRDMAIIRLDTRAPVRPLEVAAAMPTPGAPLVFVGRNDRPGPPQDALLERLAPCPSLPDVPAALFTTVRGRPGDSGAPLVDAQLQVVGLVHGGAACRIAAPTSGMAEVVARLAHKRPALARKAPPPPR</sequence>
<dbReference type="PRINTS" id="PR00722">
    <property type="entry name" value="CHYMOTRYPSIN"/>
</dbReference>
<proteinExistence type="predicted"/>
<dbReference type="InterPro" id="IPR001254">
    <property type="entry name" value="Trypsin_dom"/>
</dbReference>
<dbReference type="InterPro" id="IPR009003">
    <property type="entry name" value="Peptidase_S1_PA"/>
</dbReference>
<dbReference type="Pfam" id="PF13365">
    <property type="entry name" value="Trypsin_2"/>
    <property type="match status" value="1"/>
</dbReference>
<dbReference type="SMART" id="SM00020">
    <property type="entry name" value="Tryp_SPc"/>
    <property type="match status" value="1"/>
</dbReference>
<evidence type="ECO:0000313" key="3">
    <source>
        <dbReference type="Proteomes" id="UP000009026"/>
    </source>
</evidence>
<protein>
    <submittedName>
        <fullName evidence="2">Trypsin domain protein</fullName>
    </submittedName>
</protein>
<dbReference type="InterPro" id="IPR001314">
    <property type="entry name" value="Peptidase_S1A"/>
</dbReference>
<accession>A0A0H4WMX0</accession>
<dbReference type="Gene3D" id="2.40.10.120">
    <property type="match status" value="1"/>
</dbReference>
<name>A0A0H4WMX0_9BACT</name>